<organism evidence="2 3">
    <name type="scientific">Bradyrhizobium elkanii</name>
    <dbReference type="NCBI Taxonomy" id="29448"/>
    <lineage>
        <taxon>Bacteria</taxon>
        <taxon>Pseudomonadati</taxon>
        <taxon>Pseudomonadota</taxon>
        <taxon>Alphaproteobacteria</taxon>
        <taxon>Hyphomicrobiales</taxon>
        <taxon>Nitrobacteraceae</taxon>
        <taxon>Bradyrhizobium</taxon>
    </lineage>
</organism>
<feature type="region of interest" description="Disordered" evidence="1">
    <location>
        <begin position="89"/>
        <end position="109"/>
    </location>
</feature>
<protein>
    <submittedName>
        <fullName evidence="2">Uncharacterized protein</fullName>
    </submittedName>
</protein>
<reference evidence="2 3" key="1">
    <citation type="submission" date="2019-05" db="EMBL/GenBank/DDBJ databases">
        <title>Draft Genome of Bradyrhizobium elkanii strain SEMIA 938, Used in Commercial Inoculants for Lupinus spp. in Brazil.</title>
        <authorList>
            <person name="Hungria M."/>
            <person name="Delamuta J.R.M."/>
            <person name="Ribeiro R.A."/>
            <person name="Nogueira M.A."/>
        </authorList>
    </citation>
    <scope>NUCLEOTIDE SEQUENCE [LARGE SCALE GENOMIC DNA]</scope>
    <source>
        <strain evidence="2 3">Semia 938</strain>
    </source>
</reference>
<dbReference type="EMBL" id="SZZP01000010">
    <property type="protein sequence ID" value="TKV80212.1"/>
    <property type="molecule type" value="Genomic_DNA"/>
</dbReference>
<dbReference type="Proteomes" id="UP000305095">
    <property type="component" value="Unassembled WGS sequence"/>
</dbReference>
<name>A0A4U6S2H2_BRAEL</name>
<dbReference type="AlphaFoldDB" id="A0A4U6S2H2"/>
<evidence type="ECO:0000313" key="2">
    <source>
        <dbReference type="EMBL" id="TKV80212.1"/>
    </source>
</evidence>
<evidence type="ECO:0000313" key="3">
    <source>
        <dbReference type="Proteomes" id="UP000305095"/>
    </source>
</evidence>
<comment type="caution">
    <text evidence="2">The sequence shown here is derived from an EMBL/GenBank/DDBJ whole genome shotgun (WGS) entry which is preliminary data.</text>
</comment>
<proteinExistence type="predicted"/>
<gene>
    <name evidence="2" type="ORF">FDV58_18515</name>
</gene>
<sequence>MSQKRRTGWAYRAPRHVTALVAIAATWFTGYASARERRSEEILTSCRPDVMRFCDRFTGRGDMDAAMFCLRDNFKGLRVECRRVMPTAAERNGGSKRRGVKNVPILHRE</sequence>
<evidence type="ECO:0000256" key="1">
    <source>
        <dbReference type="SAM" id="MobiDB-lite"/>
    </source>
</evidence>
<accession>A0A4U6S2H2</accession>